<keyword evidence="1" id="KW-0479">Metal-binding</keyword>
<keyword evidence="1" id="KW-0863">Zinc-finger</keyword>
<evidence type="ECO:0000313" key="4">
    <source>
        <dbReference type="Proteomes" id="UP000178372"/>
    </source>
</evidence>
<name>A0A1F7GCX2_9BACT</name>
<dbReference type="AlphaFoldDB" id="A0A1F7GCX2"/>
<evidence type="ECO:0000256" key="1">
    <source>
        <dbReference type="PROSITE-ProRule" id="PRU00325"/>
    </source>
</evidence>
<dbReference type="Proteomes" id="UP000178372">
    <property type="component" value="Unassembled WGS sequence"/>
</dbReference>
<protein>
    <recommendedName>
        <fullName evidence="2">SWIM-type domain-containing protein</fullName>
    </recommendedName>
</protein>
<gene>
    <name evidence="3" type="ORF">A2690_04885</name>
</gene>
<dbReference type="Pfam" id="PF04434">
    <property type="entry name" value="SWIM"/>
    <property type="match status" value="1"/>
</dbReference>
<evidence type="ECO:0000259" key="2">
    <source>
        <dbReference type="PROSITE" id="PS50966"/>
    </source>
</evidence>
<accession>A0A1F7GCX2</accession>
<keyword evidence="1" id="KW-0862">Zinc</keyword>
<evidence type="ECO:0000313" key="3">
    <source>
        <dbReference type="EMBL" id="OGK16726.1"/>
    </source>
</evidence>
<proteinExistence type="predicted"/>
<dbReference type="InterPro" id="IPR007527">
    <property type="entry name" value="Znf_SWIM"/>
</dbReference>
<comment type="caution">
    <text evidence="3">The sequence shown here is derived from an EMBL/GenBank/DDBJ whole genome shotgun (WGS) entry which is preliminary data.</text>
</comment>
<reference evidence="3 4" key="1">
    <citation type="journal article" date="2016" name="Nat. Commun.">
        <title>Thousands of microbial genomes shed light on interconnected biogeochemical processes in an aquifer system.</title>
        <authorList>
            <person name="Anantharaman K."/>
            <person name="Brown C.T."/>
            <person name="Hug L.A."/>
            <person name="Sharon I."/>
            <person name="Castelle C.J."/>
            <person name="Probst A.J."/>
            <person name="Thomas B.C."/>
            <person name="Singh A."/>
            <person name="Wilkins M.J."/>
            <person name="Karaoz U."/>
            <person name="Brodie E.L."/>
            <person name="Williams K.H."/>
            <person name="Hubbard S.S."/>
            <person name="Banfield J.F."/>
        </authorList>
    </citation>
    <scope>NUCLEOTIDE SEQUENCE [LARGE SCALE GENOMIC DNA]</scope>
</reference>
<sequence length="246" mass="27705">MPIKFDLNKIKFATDEGTFNRAVKLYKDRKITQFKEGIGSYTAIVEGTKHYRVSIESRQFGLGYCNCYQGQKDYLCKHIIAVSIYAVQDGKPLSVKDKELNTTPTCSGRRGELLKTDLLNVKQAISSAIKYIKSYVGPSRTWFAYQNSLSEGCRRLSAIVSELPVSYQTADLVIDLLLRLDERLSSGGVDDSDGTVGNFISEVVLILSEYYKIDPDCIKAFEKLKNQETCFGWEEPLIEITSNRSS</sequence>
<feature type="domain" description="SWIM-type" evidence="2">
    <location>
        <begin position="51"/>
        <end position="87"/>
    </location>
</feature>
<dbReference type="GO" id="GO:0008270">
    <property type="term" value="F:zinc ion binding"/>
    <property type="evidence" value="ECO:0007669"/>
    <property type="project" value="UniProtKB-KW"/>
</dbReference>
<dbReference type="EMBL" id="MFZF01000012">
    <property type="protein sequence ID" value="OGK16726.1"/>
    <property type="molecule type" value="Genomic_DNA"/>
</dbReference>
<dbReference type="PROSITE" id="PS50966">
    <property type="entry name" value="ZF_SWIM"/>
    <property type="match status" value="1"/>
</dbReference>
<organism evidence="3 4">
    <name type="scientific">Candidatus Roizmanbacteria bacterium RIFCSPHIGHO2_01_FULL_39_12b</name>
    <dbReference type="NCBI Taxonomy" id="1802030"/>
    <lineage>
        <taxon>Bacteria</taxon>
        <taxon>Candidatus Roizmaniibacteriota</taxon>
    </lineage>
</organism>